<dbReference type="WBParaSite" id="Pan_g1886.t1">
    <property type="protein sequence ID" value="Pan_g1886.t1"/>
    <property type="gene ID" value="Pan_g1886"/>
</dbReference>
<feature type="region of interest" description="Disordered" evidence="1">
    <location>
        <begin position="478"/>
        <end position="533"/>
    </location>
</feature>
<reference evidence="4" key="2">
    <citation type="submission" date="2020-10" db="UniProtKB">
        <authorList>
            <consortium name="WormBaseParasite"/>
        </authorList>
    </citation>
    <scope>IDENTIFICATION</scope>
</reference>
<evidence type="ECO:0000259" key="2">
    <source>
        <dbReference type="Pfam" id="PF16013"/>
    </source>
</evidence>
<evidence type="ECO:0000256" key="1">
    <source>
        <dbReference type="SAM" id="MobiDB-lite"/>
    </source>
</evidence>
<proteinExistence type="predicted"/>
<dbReference type="Pfam" id="PF16013">
    <property type="entry name" value="DUF4781"/>
    <property type="match status" value="1"/>
</dbReference>
<reference evidence="3" key="1">
    <citation type="journal article" date="2013" name="Genetics">
        <title>The draft genome and transcriptome of Panagrellus redivivus are shaped by the harsh demands of a free-living lifestyle.</title>
        <authorList>
            <person name="Srinivasan J."/>
            <person name="Dillman A.R."/>
            <person name="Macchietto M.G."/>
            <person name="Heikkinen L."/>
            <person name="Lakso M."/>
            <person name="Fracchia K.M."/>
            <person name="Antoshechkin I."/>
            <person name="Mortazavi A."/>
            <person name="Wong G."/>
            <person name="Sternberg P.W."/>
        </authorList>
    </citation>
    <scope>NUCLEOTIDE SEQUENCE [LARGE SCALE GENOMIC DNA]</scope>
    <source>
        <strain evidence="3">MT8872</strain>
    </source>
</reference>
<dbReference type="InterPro" id="IPR031962">
    <property type="entry name" value="DUF4781"/>
</dbReference>
<feature type="compositionally biased region" description="Basic and acidic residues" evidence="1">
    <location>
        <begin position="516"/>
        <end position="533"/>
    </location>
</feature>
<accession>A0A7E4VCQ9</accession>
<dbReference type="PANTHER" id="PTHR21115">
    <property type="entry name" value="GH06117P-RELATED"/>
    <property type="match status" value="1"/>
</dbReference>
<protein>
    <submittedName>
        <fullName evidence="4">DUF4781 domain-containing protein</fullName>
    </submittedName>
</protein>
<feature type="domain" description="DUF4781" evidence="2">
    <location>
        <begin position="137"/>
        <end position="424"/>
    </location>
</feature>
<keyword evidence="3" id="KW-1185">Reference proteome</keyword>
<evidence type="ECO:0000313" key="3">
    <source>
        <dbReference type="Proteomes" id="UP000492821"/>
    </source>
</evidence>
<dbReference type="PANTHER" id="PTHR21115:SF0">
    <property type="entry name" value="GH06117P-RELATED"/>
    <property type="match status" value="1"/>
</dbReference>
<feature type="compositionally biased region" description="Basic and acidic residues" evidence="1">
    <location>
        <begin position="430"/>
        <end position="443"/>
    </location>
</feature>
<dbReference type="AlphaFoldDB" id="A0A7E4VCQ9"/>
<sequence>MSGDTEPYPLPPFPKNPIWSWGTPAEWRKNAVAAQNDFYGKNGGIMFNKMENYSDIETEILVKAFASNPKTIRTLASSMNMWYSKSERKIAIKMRSRIQARSKSESVLMNAVYVMSYLKEGVSTAVPVFYFQAADGTVSYIDLSARIYKSWKHFLESNVIDPSLCCYPVKGHYGQVQSEKNPPFDDKIPLKLEISESPSCGIVATGIRWTKTAFTYTTYIVMGASILLTAGSSFSNAKWITKLNAIAQKSNKYLQYANSAATVAFSIVSINDKLSHGGEFGGIVAETSLIVSNLVSVLTPAIQKQIITRGLGGKDLAEAGFSDLSPMAKMFLYMLSVSRCVTSCISVLSCVGAMLMKYMYGGTITATDYFHLASSLYTCYGAVTSPLTAKKIFEQVQQEHKMEIARNAKRSEANKATEAEAKQDAAATLKDGKTDANVDKTVDKASAQNDGTEADKHAKEASAGASVLAAAIAGGVLGKGADNGDNKADSGNGGVDGPEEPPNPSKDQNDPVDEDVGLRKEIVSTEDQKIAKKEERERLEAEFEEKYKDDEEAKAGFEYYKTNILAGLDANDYVVNDQLVRLIKTADDPKELFCELAFTKTTITIHRDVLLINGQLNIDGAAFSSYTNHGTTDIGQRLLAKIQAEKDGVEYVETGQQVSNRETILHTTAAINGAPTPL</sequence>
<dbReference type="Proteomes" id="UP000492821">
    <property type="component" value="Unassembled WGS sequence"/>
</dbReference>
<feature type="region of interest" description="Disordered" evidence="1">
    <location>
        <begin position="407"/>
        <end position="459"/>
    </location>
</feature>
<evidence type="ECO:0000313" key="4">
    <source>
        <dbReference type="WBParaSite" id="Pan_g1886.t1"/>
    </source>
</evidence>
<organism evidence="3 4">
    <name type="scientific">Panagrellus redivivus</name>
    <name type="common">Microworm</name>
    <dbReference type="NCBI Taxonomy" id="6233"/>
    <lineage>
        <taxon>Eukaryota</taxon>
        <taxon>Metazoa</taxon>
        <taxon>Ecdysozoa</taxon>
        <taxon>Nematoda</taxon>
        <taxon>Chromadorea</taxon>
        <taxon>Rhabditida</taxon>
        <taxon>Tylenchina</taxon>
        <taxon>Panagrolaimomorpha</taxon>
        <taxon>Panagrolaimoidea</taxon>
        <taxon>Panagrolaimidae</taxon>
        <taxon>Panagrellus</taxon>
    </lineage>
</organism>
<name>A0A7E4VCQ9_PANRE</name>
<feature type="compositionally biased region" description="Basic and acidic residues" evidence="1">
    <location>
        <begin position="407"/>
        <end position="423"/>
    </location>
</feature>